<dbReference type="CDD" id="cd08422">
    <property type="entry name" value="PBP2_CrgA_like"/>
    <property type="match status" value="1"/>
</dbReference>
<dbReference type="InterPro" id="IPR005119">
    <property type="entry name" value="LysR_subst-bd"/>
</dbReference>
<dbReference type="InterPro" id="IPR036390">
    <property type="entry name" value="WH_DNA-bd_sf"/>
</dbReference>
<evidence type="ECO:0000256" key="1">
    <source>
        <dbReference type="ARBA" id="ARBA00009437"/>
    </source>
</evidence>
<keyword evidence="3" id="KW-0238">DNA-binding</keyword>
<comment type="similarity">
    <text evidence="1">Belongs to the LysR transcriptional regulatory family.</text>
</comment>
<dbReference type="Gene3D" id="3.40.190.290">
    <property type="match status" value="1"/>
</dbReference>
<dbReference type="InterPro" id="IPR058163">
    <property type="entry name" value="LysR-type_TF_proteobact-type"/>
</dbReference>
<evidence type="ECO:0000256" key="2">
    <source>
        <dbReference type="ARBA" id="ARBA00023015"/>
    </source>
</evidence>
<dbReference type="GO" id="GO:0043565">
    <property type="term" value="F:sequence-specific DNA binding"/>
    <property type="evidence" value="ECO:0007669"/>
    <property type="project" value="TreeGrafter"/>
</dbReference>
<dbReference type="GO" id="GO:0003700">
    <property type="term" value="F:DNA-binding transcription factor activity"/>
    <property type="evidence" value="ECO:0007669"/>
    <property type="project" value="InterPro"/>
</dbReference>
<dbReference type="InterPro" id="IPR000847">
    <property type="entry name" value="LysR_HTH_N"/>
</dbReference>
<dbReference type="InterPro" id="IPR036388">
    <property type="entry name" value="WH-like_DNA-bd_sf"/>
</dbReference>
<dbReference type="SUPFAM" id="SSF46785">
    <property type="entry name" value="Winged helix' DNA-binding domain"/>
    <property type="match status" value="1"/>
</dbReference>
<organism evidence="6">
    <name type="scientific">hydrothermal vent metagenome</name>
    <dbReference type="NCBI Taxonomy" id="652676"/>
    <lineage>
        <taxon>unclassified sequences</taxon>
        <taxon>metagenomes</taxon>
        <taxon>ecological metagenomes</taxon>
    </lineage>
</organism>
<proteinExistence type="inferred from homology"/>
<dbReference type="FunFam" id="3.40.190.290:FF:000001">
    <property type="entry name" value="Transcriptional regulator, LysR family"/>
    <property type="match status" value="1"/>
</dbReference>
<dbReference type="PANTHER" id="PTHR30537">
    <property type="entry name" value="HTH-TYPE TRANSCRIPTIONAL REGULATOR"/>
    <property type="match status" value="1"/>
</dbReference>
<feature type="domain" description="HTH lysR-type" evidence="5">
    <location>
        <begin position="1"/>
        <end position="59"/>
    </location>
</feature>
<dbReference type="FunFam" id="1.10.10.10:FF:000001">
    <property type="entry name" value="LysR family transcriptional regulator"/>
    <property type="match status" value="1"/>
</dbReference>
<dbReference type="AlphaFoldDB" id="A0A3B0XZQ1"/>
<evidence type="ECO:0000259" key="5">
    <source>
        <dbReference type="PROSITE" id="PS50931"/>
    </source>
</evidence>
<reference evidence="6" key="1">
    <citation type="submission" date="2018-06" db="EMBL/GenBank/DDBJ databases">
        <authorList>
            <person name="Zhirakovskaya E."/>
        </authorList>
    </citation>
    <scope>NUCLEOTIDE SEQUENCE</scope>
</reference>
<dbReference type="PANTHER" id="PTHR30537:SF5">
    <property type="entry name" value="HTH-TYPE TRANSCRIPTIONAL ACTIVATOR TTDR-RELATED"/>
    <property type="match status" value="1"/>
</dbReference>
<dbReference type="EMBL" id="UOFI01000189">
    <property type="protein sequence ID" value="VAW70200.1"/>
    <property type="molecule type" value="Genomic_DNA"/>
</dbReference>
<evidence type="ECO:0000313" key="6">
    <source>
        <dbReference type="EMBL" id="VAW70200.1"/>
    </source>
</evidence>
<dbReference type="Pfam" id="PF03466">
    <property type="entry name" value="LysR_substrate"/>
    <property type="match status" value="1"/>
</dbReference>
<accession>A0A3B0XZQ1</accession>
<sequence length="296" mass="33584">MDNLRRMVIFFHVVKAQSFSGAARQLGIARSAISRHISLLERDIGTRLLNRTTRQLSLTEAGKTYFQSCARIVAESEAATQRINQLQDEPRGTLKIAAPVSIGNQFLTPVVRAFMQRYTEVNIELLLDDEIVDMVAENIDVSIRVGWLHDSSLIAKKLGDWPRFLCASPGYIEKHGRPEIPAQLTDHEWIIFTRLSAPHHWTFTKNKRQEQVQVKGRLRTNNAGVIHSSLLAGVGIAAQISFLVEEDISSGQLERLLPEWDCGKAGVYAVYQDRIYQQAKVRLFIEFVSEEFNRLI</sequence>
<protein>
    <submittedName>
        <fullName evidence="6">Transcriptional regulator, LysR family</fullName>
    </submittedName>
</protein>
<evidence type="ECO:0000256" key="4">
    <source>
        <dbReference type="ARBA" id="ARBA00023163"/>
    </source>
</evidence>
<dbReference type="SUPFAM" id="SSF53850">
    <property type="entry name" value="Periplasmic binding protein-like II"/>
    <property type="match status" value="1"/>
</dbReference>
<dbReference type="Pfam" id="PF00126">
    <property type="entry name" value="HTH_1"/>
    <property type="match status" value="1"/>
</dbReference>
<gene>
    <name evidence="6" type="ORF">MNBD_GAMMA09-2017</name>
</gene>
<evidence type="ECO:0000256" key="3">
    <source>
        <dbReference type="ARBA" id="ARBA00023125"/>
    </source>
</evidence>
<dbReference type="GO" id="GO:0006351">
    <property type="term" value="P:DNA-templated transcription"/>
    <property type="evidence" value="ECO:0007669"/>
    <property type="project" value="TreeGrafter"/>
</dbReference>
<name>A0A3B0XZQ1_9ZZZZ</name>
<keyword evidence="2" id="KW-0805">Transcription regulation</keyword>
<keyword evidence="4" id="KW-0804">Transcription</keyword>
<dbReference type="PROSITE" id="PS50931">
    <property type="entry name" value="HTH_LYSR"/>
    <property type="match status" value="1"/>
</dbReference>
<dbReference type="PRINTS" id="PR00039">
    <property type="entry name" value="HTHLYSR"/>
</dbReference>
<dbReference type="Gene3D" id="1.10.10.10">
    <property type="entry name" value="Winged helix-like DNA-binding domain superfamily/Winged helix DNA-binding domain"/>
    <property type="match status" value="1"/>
</dbReference>